<dbReference type="Gene3D" id="3.40.640.10">
    <property type="entry name" value="Type I PLP-dependent aspartate aminotransferase-like (Major domain)"/>
    <property type="match status" value="1"/>
</dbReference>
<organism evidence="2 3">
    <name type="scientific">Haladaptatus pallidirubidus</name>
    <dbReference type="NCBI Taxonomy" id="1008152"/>
    <lineage>
        <taxon>Archaea</taxon>
        <taxon>Methanobacteriati</taxon>
        <taxon>Methanobacteriota</taxon>
        <taxon>Stenosarchaea group</taxon>
        <taxon>Halobacteria</taxon>
        <taxon>Halobacteriales</taxon>
        <taxon>Haladaptataceae</taxon>
        <taxon>Haladaptatus</taxon>
    </lineage>
</organism>
<protein>
    <recommendedName>
        <fullName evidence="1">Aminotransferase class V domain-containing protein</fullName>
    </recommendedName>
</protein>
<evidence type="ECO:0000313" key="3">
    <source>
        <dbReference type="Proteomes" id="UP001501729"/>
    </source>
</evidence>
<dbReference type="InterPro" id="IPR015422">
    <property type="entry name" value="PyrdxlP-dep_Trfase_small"/>
</dbReference>
<keyword evidence="3" id="KW-1185">Reference proteome</keyword>
<dbReference type="InterPro" id="IPR015421">
    <property type="entry name" value="PyrdxlP-dep_Trfase_major"/>
</dbReference>
<reference evidence="2 3" key="1">
    <citation type="journal article" date="2019" name="Int. J. Syst. Evol. Microbiol.">
        <title>The Global Catalogue of Microorganisms (GCM) 10K type strain sequencing project: providing services to taxonomists for standard genome sequencing and annotation.</title>
        <authorList>
            <consortium name="The Broad Institute Genomics Platform"/>
            <consortium name="The Broad Institute Genome Sequencing Center for Infectious Disease"/>
            <person name="Wu L."/>
            <person name="Ma J."/>
        </authorList>
    </citation>
    <scope>NUCLEOTIDE SEQUENCE [LARGE SCALE GENOMIC DNA]</scope>
    <source>
        <strain evidence="2 3">JCM 17504</strain>
    </source>
</reference>
<dbReference type="Proteomes" id="UP001501729">
    <property type="component" value="Unassembled WGS sequence"/>
</dbReference>
<comment type="caution">
    <text evidence="2">The sequence shown here is derived from an EMBL/GenBank/DDBJ whole genome shotgun (WGS) entry which is preliminary data.</text>
</comment>
<dbReference type="EMBL" id="BAABKX010000024">
    <property type="protein sequence ID" value="GAA5062934.1"/>
    <property type="molecule type" value="Genomic_DNA"/>
</dbReference>
<dbReference type="Pfam" id="PF00266">
    <property type="entry name" value="Aminotran_5"/>
    <property type="match status" value="1"/>
</dbReference>
<dbReference type="InterPro" id="IPR000192">
    <property type="entry name" value="Aminotrans_V_dom"/>
</dbReference>
<evidence type="ECO:0000259" key="1">
    <source>
        <dbReference type="Pfam" id="PF00266"/>
    </source>
</evidence>
<evidence type="ECO:0000313" key="2">
    <source>
        <dbReference type="EMBL" id="GAA5062934.1"/>
    </source>
</evidence>
<gene>
    <name evidence="2" type="ORF">GCM10025751_50820</name>
</gene>
<feature type="domain" description="Aminotransferase class V" evidence="1">
    <location>
        <begin position="44"/>
        <end position="149"/>
    </location>
</feature>
<proteinExistence type="predicted"/>
<sequence>MTNWRADFGSFDGQVWLNCAHQGPLPKPAVNAIKEATALKQAPHRLSNQAFWDVPNRLKRMLGTLVNASPDEIVLGNSFSYGLHLLIRGLNWNVGDEVLLVEGDFPATILPWRLLEEQGVRLQFIDQDAAIELPQQISDAITAQTRVFCTT</sequence>
<accession>A0AAV3UPL0</accession>
<dbReference type="SUPFAM" id="SSF53383">
    <property type="entry name" value="PLP-dependent transferases"/>
    <property type="match status" value="1"/>
</dbReference>
<dbReference type="InterPro" id="IPR015424">
    <property type="entry name" value="PyrdxlP-dep_Trfase"/>
</dbReference>
<name>A0AAV3UPL0_9EURY</name>
<dbReference type="Gene3D" id="3.90.1150.10">
    <property type="entry name" value="Aspartate Aminotransferase, domain 1"/>
    <property type="match status" value="1"/>
</dbReference>
<dbReference type="AlphaFoldDB" id="A0AAV3UPL0"/>